<accession>A0ABN9L9E8</accession>
<evidence type="ECO:0000313" key="1">
    <source>
        <dbReference type="EMBL" id="CAJ0936604.1"/>
    </source>
</evidence>
<dbReference type="EMBL" id="CAUEEQ010012514">
    <property type="protein sequence ID" value="CAJ0936604.1"/>
    <property type="molecule type" value="Genomic_DNA"/>
</dbReference>
<protein>
    <submittedName>
        <fullName evidence="1">Uncharacterized protein</fullName>
    </submittedName>
</protein>
<gene>
    <name evidence="1" type="ORF">RIMI_LOCUS6812463</name>
</gene>
<dbReference type="Proteomes" id="UP001176940">
    <property type="component" value="Unassembled WGS sequence"/>
</dbReference>
<comment type="caution">
    <text evidence="1">The sequence shown here is derived from an EMBL/GenBank/DDBJ whole genome shotgun (WGS) entry which is preliminary data.</text>
</comment>
<evidence type="ECO:0000313" key="2">
    <source>
        <dbReference type="Proteomes" id="UP001176940"/>
    </source>
</evidence>
<name>A0ABN9L9E8_9NEOB</name>
<proteinExistence type="predicted"/>
<sequence length="158" mass="17861">MDPFQGFEVGAEVELNDGLSVVEDSAAVKVENKLDLPAWHHLHYIDDSSSDESLDHQHVFSPFSQVKTMEKPKYVPEVRALKKGNDHLGWQMFSTSEPILQNDDPSVVWSYAYNNEDQDQTCPLGPSLEETEISYLEIIPALNYSLSPPLDPPNYILK</sequence>
<organism evidence="1 2">
    <name type="scientific">Ranitomeya imitator</name>
    <name type="common">mimic poison frog</name>
    <dbReference type="NCBI Taxonomy" id="111125"/>
    <lineage>
        <taxon>Eukaryota</taxon>
        <taxon>Metazoa</taxon>
        <taxon>Chordata</taxon>
        <taxon>Craniata</taxon>
        <taxon>Vertebrata</taxon>
        <taxon>Euteleostomi</taxon>
        <taxon>Amphibia</taxon>
        <taxon>Batrachia</taxon>
        <taxon>Anura</taxon>
        <taxon>Neobatrachia</taxon>
        <taxon>Hyloidea</taxon>
        <taxon>Dendrobatidae</taxon>
        <taxon>Dendrobatinae</taxon>
        <taxon>Ranitomeya</taxon>
    </lineage>
</organism>
<reference evidence="1" key="1">
    <citation type="submission" date="2023-07" db="EMBL/GenBank/DDBJ databases">
        <authorList>
            <person name="Stuckert A."/>
        </authorList>
    </citation>
    <scope>NUCLEOTIDE SEQUENCE</scope>
</reference>
<keyword evidence="2" id="KW-1185">Reference proteome</keyword>